<dbReference type="STRING" id="6689.A0A3R7NXZ5"/>
<evidence type="ECO:0000256" key="6">
    <source>
        <dbReference type="ARBA" id="ARBA00022737"/>
    </source>
</evidence>
<evidence type="ECO:0000256" key="3">
    <source>
        <dbReference type="ARBA" id="ARBA00022679"/>
    </source>
</evidence>
<reference evidence="20 21" key="1">
    <citation type="submission" date="2018-04" db="EMBL/GenBank/DDBJ databases">
        <authorList>
            <person name="Zhang X."/>
            <person name="Yuan J."/>
            <person name="Li F."/>
            <person name="Xiang J."/>
        </authorList>
    </citation>
    <scope>NUCLEOTIDE SEQUENCE [LARGE SCALE GENOMIC DNA]</scope>
    <source>
        <tissue evidence="20">Muscle</tissue>
    </source>
</reference>
<organism evidence="20 21">
    <name type="scientific">Penaeus vannamei</name>
    <name type="common">Whiteleg shrimp</name>
    <name type="synonym">Litopenaeus vannamei</name>
    <dbReference type="NCBI Taxonomy" id="6689"/>
    <lineage>
        <taxon>Eukaryota</taxon>
        <taxon>Metazoa</taxon>
        <taxon>Ecdysozoa</taxon>
        <taxon>Arthropoda</taxon>
        <taxon>Crustacea</taxon>
        <taxon>Multicrustacea</taxon>
        <taxon>Malacostraca</taxon>
        <taxon>Eumalacostraca</taxon>
        <taxon>Eucarida</taxon>
        <taxon>Decapoda</taxon>
        <taxon>Dendrobranchiata</taxon>
        <taxon>Penaeoidea</taxon>
        <taxon>Penaeidae</taxon>
        <taxon>Penaeus</taxon>
    </lineage>
</organism>
<evidence type="ECO:0000256" key="8">
    <source>
        <dbReference type="ARBA" id="ARBA00022833"/>
    </source>
</evidence>
<dbReference type="PROSITE" id="PS51679">
    <property type="entry name" value="SAM_MT_C5"/>
    <property type="match status" value="1"/>
</dbReference>
<keyword evidence="9 11" id="KW-0238">DNA-binding</keyword>
<comment type="catalytic activity">
    <reaction evidence="11">
        <text>a 2'-deoxycytidine in DNA + S-adenosyl-L-methionine = a 5-methyl-2'-deoxycytidine in DNA + S-adenosyl-L-homocysteine + H(+)</text>
        <dbReference type="Rhea" id="RHEA:13681"/>
        <dbReference type="Rhea" id="RHEA-COMP:11369"/>
        <dbReference type="Rhea" id="RHEA-COMP:11370"/>
        <dbReference type="ChEBI" id="CHEBI:15378"/>
        <dbReference type="ChEBI" id="CHEBI:57856"/>
        <dbReference type="ChEBI" id="CHEBI:59789"/>
        <dbReference type="ChEBI" id="CHEBI:85452"/>
        <dbReference type="ChEBI" id="CHEBI:85454"/>
        <dbReference type="EC" id="2.1.1.37"/>
    </reaction>
</comment>
<evidence type="ECO:0000256" key="12">
    <source>
        <dbReference type="PIRSR" id="PIRSR037404-1"/>
    </source>
</evidence>
<evidence type="ECO:0000256" key="5">
    <source>
        <dbReference type="ARBA" id="ARBA00022723"/>
    </source>
</evidence>
<evidence type="ECO:0000256" key="9">
    <source>
        <dbReference type="ARBA" id="ARBA00023125"/>
    </source>
</evidence>
<dbReference type="PANTHER" id="PTHR10629:SF52">
    <property type="entry name" value="DNA (CYTOSINE-5)-METHYLTRANSFERASE 1"/>
    <property type="match status" value="1"/>
</dbReference>
<evidence type="ECO:0000313" key="21">
    <source>
        <dbReference type="Proteomes" id="UP000283509"/>
    </source>
</evidence>
<proteinExistence type="inferred from homology"/>
<feature type="compositionally biased region" description="Basic and acidic residues" evidence="16">
    <location>
        <begin position="124"/>
        <end position="136"/>
    </location>
</feature>
<evidence type="ECO:0000259" key="17">
    <source>
        <dbReference type="PROSITE" id="PS51038"/>
    </source>
</evidence>
<dbReference type="InterPro" id="IPR043151">
    <property type="entry name" value="BAH_sf"/>
</dbReference>
<dbReference type="EC" id="2.1.1.37" evidence="11"/>
<feature type="domain" description="BAH" evidence="17">
    <location>
        <begin position="879"/>
        <end position="1007"/>
    </location>
</feature>
<dbReference type="PRINTS" id="PR00105">
    <property type="entry name" value="C5METTRFRASE"/>
</dbReference>
<evidence type="ECO:0000256" key="14">
    <source>
        <dbReference type="PROSITE-ProRule" id="PRU01016"/>
    </source>
</evidence>
<evidence type="ECO:0000256" key="15">
    <source>
        <dbReference type="RuleBase" id="RU000416"/>
    </source>
</evidence>
<feature type="region of interest" description="Disordered" evidence="16">
    <location>
        <begin position="858"/>
        <end position="893"/>
    </location>
</feature>
<feature type="region of interest" description="Disordered" evidence="16">
    <location>
        <begin position="92"/>
        <end position="264"/>
    </location>
</feature>
<dbReference type="InterPro" id="IPR029063">
    <property type="entry name" value="SAM-dependent_MTases_sf"/>
</dbReference>
<evidence type="ECO:0000259" key="19">
    <source>
        <dbReference type="PROSITE" id="PS51912"/>
    </source>
</evidence>
<feature type="compositionally biased region" description="Basic and acidic residues" evidence="16">
    <location>
        <begin position="103"/>
        <end position="117"/>
    </location>
</feature>
<feature type="compositionally biased region" description="Basic and acidic residues" evidence="16">
    <location>
        <begin position="224"/>
        <end position="257"/>
    </location>
</feature>
<evidence type="ECO:0000256" key="11">
    <source>
        <dbReference type="PIRNR" id="PIRNR037404"/>
    </source>
</evidence>
<dbReference type="GO" id="GO:0003682">
    <property type="term" value="F:chromatin binding"/>
    <property type="evidence" value="ECO:0007669"/>
    <property type="project" value="UniProtKB-UniRule"/>
</dbReference>
<evidence type="ECO:0000313" key="20">
    <source>
        <dbReference type="EMBL" id="ROT69824.1"/>
    </source>
</evidence>
<evidence type="ECO:0000256" key="13">
    <source>
        <dbReference type="PROSITE-ProRule" id="PRU00509"/>
    </source>
</evidence>
<dbReference type="PIRSF" id="PIRSF037404">
    <property type="entry name" value="DNMT1"/>
    <property type="match status" value="1"/>
</dbReference>
<keyword evidence="10 11" id="KW-0539">Nucleus</keyword>
<dbReference type="InterPro" id="IPR002857">
    <property type="entry name" value="Znf_CXXC"/>
</dbReference>
<dbReference type="Gene3D" id="3.40.50.150">
    <property type="entry name" value="Vaccinia Virus protein VP39"/>
    <property type="match status" value="1"/>
</dbReference>
<dbReference type="Pfam" id="PF12047">
    <property type="entry name" value="DNMT1-RFD"/>
    <property type="match status" value="1"/>
</dbReference>
<keyword evidence="2 11" id="KW-0489">Methyltransferase</keyword>
<evidence type="ECO:0000256" key="7">
    <source>
        <dbReference type="ARBA" id="ARBA00022771"/>
    </source>
</evidence>
<dbReference type="InterPro" id="IPR050390">
    <property type="entry name" value="C5-Methyltransferase"/>
</dbReference>
<dbReference type="InterPro" id="IPR022702">
    <property type="entry name" value="Cytosine_MeTrfase1_RFD"/>
</dbReference>
<evidence type="ECO:0000256" key="2">
    <source>
        <dbReference type="ARBA" id="ARBA00022603"/>
    </source>
</evidence>
<dbReference type="GO" id="GO:0003886">
    <property type="term" value="F:DNA (cytosine-5-)-methyltransferase activity"/>
    <property type="evidence" value="ECO:0007669"/>
    <property type="project" value="UniProtKB-UniRule"/>
</dbReference>
<dbReference type="PANTHER" id="PTHR10629">
    <property type="entry name" value="CYTOSINE-SPECIFIC METHYLTRANSFERASE"/>
    <property type="match status" value="1"/>
</dbReference>
<comment type="similarity">
    <text evidence="11 14 15">Belongs to the class I-like SAM-binding methyltransferase superfamily. C5-methyltransferase family.</text>
</comment>
<dbReference type="EMBL" id="QCYY01002516">
    <property type="protein sequence ID" value="ROT69824.1"/>
    <property type="molecule type" value="Genomic_DNA"/>
</dbReference>
<reference evidence="20 21" key="2">
    <citation type="submission" date="2019-01" db="EMBL/GenBank/DDBJ databases">
        <title>The decoding of complex shrimp genome reveals the adaptation for benthos swimmer, frequently molting mechanism and breeding impact on genome.</title>
        <authorList>
            <person name="Sun Y."/>
            <person name="Gao Y."/>
            <person name="Yu Y."/>
        </authorList>
    </citation>
    <scope>NUCLEOTIDE SEQUENCE [LARGE SCALE GENOMIC DNA]</scope>
    <source>
        <tissue evidence="20">Muscle</tissue>
    </source>
</reference>
<feature type="compositionally biased region" description="Basic and acidic residues" evidence="16">
    <location>
        <begin position="862"/>
        <end position="872"/>
    </location>
</feature>
<dbReference type="Gene3D" id="1.10.10.2230">
    <property type="match status" value="1"/>
</dbReference>
<dbReference type="FunFam" id="3.90.120.10:FF:000001">
    <property type="entry name" value="DNA (cytosine-5)-methyltransferase"/>
    <property type="match status" value="1"/>
</dbReference>
<dbReference type="SUPFAM" id="SSF53335">
    <property type="entry name" value="S-adenosyl-L-methionine-dependent methyltransferases"/>
    <property type="match status" value="1"/>
</dbReference>
<feature type="compositionally biased region" description="Acidic residues" evidence="16">
    <location>
        <begin position="156"/>
        <end position="174"/>
    </location>
</feature>
<evidence type="ECO:0000256" key="16">
    <source>
        <dbReference type="SAM" id="MobiDB-lite"/>
    </source>
</evidence>
<keyword evidence="21" id="KW-1185">Reference proteome</keyword>
<evidence type="ECO:0000259" key="18">
    <source>
        <dbReference type="PROSITE" id="PS51058"/>
    </source>
</evidence>
<dbReference type="Proteomes" id="UP000283509">
    <property type="component" value="Unassembled WGS sequence"/>
</dbReference>
<feature type="domain" description="BAH" evidence="17">
    <location>
        <begin position="656"/>
        <end position="784"/>
    </location>
</feature>
<feature type="domain" description="CXXC-type" evidence="18">
    <location>
        <begin position="547"/>
        <end position="593"/>
    </location>
</feature>
<dbReference type="FunFam" id="3.40.50.150:FF:000036">
    <property type="entry name" value="DNA (cytosine-5)-methyltransferase"/>
    <property type="match status" value="1"/>
</dbReference>
<dbReference type="Gene3D" id="2.30.30.490">
    <property type="match status" value="2"/>
</dbReference>
<feature type="active site" evidence="12 14">
    <location>
        <position position="1121"/>
    </location>
</feature>
<dbReference type="CDD" id="cd04760">
    <property type="entry name" value="BAH_Dnmt1_I"/>
    <property type="match status" value="1"/>
</dbReference>
<dbReference type="GO" id="GO:0003677">
    <property type="term" value="F:DNA binding"/>
    <property type="evidence" value="ECO:0007669"/>
    <property type="project" value="UniProtKB-KW"/>
</dbReference>
<dbReference type="Gene3D" id="3.90.120.10">
    <property type="entry name" value="DNA Methylase, subunit A, domain 2"/>
    <property type="match status" value="1"/>
</dbReference>
<comment type="caution">
    <text evidence="20">The sequence shown here is derived from an EMBL/GenBank/DDBJ whole genome shotgun (WGS) entry which is preliminary data.</text>
</comment>
<dbReference type="GO" id="GO:0044027">
    <property type="term" value="P:negative regulation of gene expression via chromosomal CpG island methylation"/>
    <property type="evidence" value="ECO:0007669"/>
    <property type="project" value="TreeGrafter"/>
</dbReference>
<evidence type="ECO:0000256" key="1">
    <source>
        <dbReference type="ARBA" id="ARBA00004123"/>
    </source>
</evidence>
<gene>
    <name evidence="20" type="ORF">C7M84_011945</name>
</gene>
<evidence type="ECO:0000256" key="10">
    <source>
        <dbReference type="ARBA" id="ARBA00023242"/>
    </source>
</evidence>
<sequence>MPVIAASTGVPDDIRKSIVQLQQEYQDEEVTQKGYVKRLRSLIEDYLLESDRSQVTSLETELSDGDITEKGYFNKLEKLLVASVKLLTANTNENSESTTKVSSLKEKLSKYENKENNKNVANEGAEKSDQQKRKETTEEDQQTVSREMEMVKIEEEREEVDEMETSTPQEEEGMDVAGDGDSPDSEGKKGRKTSNGVAPRRSRRSQNSSQRSVTDMFAAISKRKSVETEIKKEMDDDEQDTKRPRLKEEGDIKEDAKQSNGTTGNKVMKRCDICRQTVSPDLLLFPGHPEGAKLSLFTGDEEFVHEYDERPQHKVTGFNVYDKEGHLCPFDGGLIERNVLLYFSGYVKPIYEEDPSPKGGIATKEMGPINEWWISGFDGGEKALLGFSTAYAEYILMDPSETYAPFVDSVREKIYMCKIVIEFLVNNPDAAYEDLLNTLQTTVPPSGLTIFTEETLMRHAQFVCDQVHNFDLASDEGEDLLLTTPCVRSLIKLAGVVLGKRRALKRRGPKMKVVKMPKWTKATTTPLVRNLFESFFSDQIEIDKENQARKRTRCGVCEACQQPDCGECKHCKDMIKFGGTGRSKQCCINRRCPNMIIAEAEDDDGEDLEGIDLDVPTNKPKQHRIRKHTHRCTWIGSPVIREGKRTYYNSVMINDEEFHINDCVMVEPDDPKTPVYIARINHMWEDGRGEKHFHAHWFLRGNDTILGETADPFEVFLADDCEDTLLDSIMKKIYVDKYEVPANWNNLGGVQNPDEHYPVNTEDGCHFWYQKMYHPQWARFTDLPEDEAVSSENKHRHCASCERIKKAELQEMCVMGNKLEESGGNTKMYASVSYMGNEFLVGDCMFVNPGAFSFTVKPAPPPKKENRKKNVDEEMYPENYRKSSDHIKGSNEETPEPFRIARIVSMSSRSSESEQSPCDVIVKIAKFYRPENTHRGIGASFQADLNLLYWSEEETSITFSDVAGKCFVTYQENLAAKSVDQFFKEGPFRFYFREAYDPKEKTFVEPPARAQTMGIVGKTSLQGFPEYPSVSQRLRTLDVFAGCGGLSEGFHQAGISESKWAVEVFEPAAQAYRLNNPSSTVFTDDCNLLLRMVMEGENMNSKGQRLPQKGDVEMMCGGPPCQGFSGMNRFNSRQYSMFKNSLVASYLSYCDYYRPKFFLLENVRNFVSYKCSMVLKLTMRVLVKMGYQCTFGVLQAGNYGVAQTRRRLIILAAAPGEKLPFYPEPTHAFSRRACNLSVVVDNKKYTTNSQWVESSPLRTITVRDTMSDLPEIRNGHRREEISYGTDPESHFQRLIRGDQYQPILRDHICKDMAPLVEARMKYIPTVPGSDWRDLPNIVVTLSDGKVTKKLQYTHPDKKQGRSSTGAVRGVCSCAAGKACDPMDKQFNTLIPWCLPHTGNRHNHWSGLYGRLNWDGFFSTTVTNPEPMGKQGRVLHPEQSRVVSVRECARSQGFPDTYRFYGSILEKHRQVGNAVPPPMARAIGLEIRKCLAAKNDKDQKSKFEGKMEVE</sequence>
<dbReference type="NCBIfam" id="TIGR00675">
    <property type="entry name" value="dcm"/>
    <property type="match status" value="1"/>
</dbReference>
<keyword evidence="3 11" id="KW-0808">Transferase</keyword>
<dbReference type="PROSITE" id="PS00095">
    <property type="entry name" value="C5_MTASE_2"/>
    <property type="match status" value="1"/>
</dbReference>
<keyword evidence="4 11" id="KW-0949">S-adenosyl-L-methionine</keyword>
<name>A0A3R7NXZ5_PENVA</name>
<feature type="compositionally biased region" description="Basic and acidic residues" evidence="16">
    <location>
        <begin position="146"/>
        <end position="155"/>
    </location>
</feature>
<dbReference type="GO" id="GO:0005634">
    <property type="term" value="C:nucleus"/>
    <property type="evidence" value="ECO:0007669"/>
    <property type="project" value="UniProtKB-SubCell"/>
</dbReference>
<keyword evidence="5" id="KW-0479">Metal-binding</keyword>
<dbReference type="GO" id="GO:0006346">
    <property type="term" value="P:DNA methylation-dependent constitutive heterochromatin formation"/>
    <property type="evidence" value="ECO:0007669"/>
    <property type="project" value="InterPro"/>
</dbReference>
<keyword evidence="6" id="KW-0677">Repeat</keyword>
<dbReference type="SMART" id="SM00439">
    <property type="entry name" value="BAH"/>
    <property type="match status" value="2"/>
</dbReference>
<dbReference type="InterPro" id="IPR031303">
    <property type="entry name" value="C5_meth_CS"/>
</dbReference>
<dbReference type="Pfam" id="PF00145">
    <property type="entry name" value="DNA_methylase"/>
    <property type="match status" value="1"/>
</dbReference>
<dbReference type="PROSITE" id="PS51058">
    <property type="entry name" value="ZF_CXXC"/>
    <property type="match status" value="1"/>
</dbReference>
<dbReference type="OrthoDB" id="6332066at2759"/>
<evidence type="ECO:0000256" key="4">
    <source>
        <dbReference type="ARBA" id="ARBA00022691"/>
    </source>
</evidence>
<dbReference type="InterPro" id="IPR010506">
    <property type="entry name" value="DMAP1-bd"/>
</dbReference>
<dbReference type="Pfam" id="PF01426">
    <property type="entry name" value="BAH"/>
    <property type="match status" value="2"/>
</dbReference>
<dbReference type="Pfam" id="PF02008">
    <property type="entry name" value="zf-CXXC"/>
    <property type="match status" value="1"/>
</dbReference>
<accession>A0A3R7NXZ5</accession>
<comment type="subcellular location">
    <subcellularLocation>
        <location evidence="1 11">Nucleus</location>
    </subcellularLocation>
</comment>
<dbReference type="InterPro" id="IPR001525">
    <property type="entry name" value="C5_MeTfrase"/>
</dbReference>
<dbReference type="Pfam" id="PF06464">
    <property type="entry name" value="DMAP_binding"/>
    <property type="match status" value="1"/>
</dbReference>
<keyword evidence="8" id="KW-0862">Zinc</keyword>
<dbReference type="PROSITE" id="PS51912">
    <property type="entry name" value="DMAP1_BIND"/>
    <property type="match status" value="1"/>
</dbReference>
<feature type="domain" description="DMAP1-binding" evidence="19">
    <location>
        <begin position="6"/>
        <end position="103"/>
    </location>
</feature>
<dbReference type="PROSITE" id="PS51038">
    <property type="entry name" value="BAH"/>
    <property type="match status" value="2"/>
</dbReference>
<keyword evidence="7 13" id="KW-0863">Zinc-finger</keyword>
<dbReference type="InterPro" id="IPR001025">
    <property type="entry name" value="BAH_dom"/>
</dbReference>
<protein>
    <recommendedName>
        <fullName evidence="11">DNA (cytosine-5)-methyltransferase</fullName>
        <ecNumber evidence="11">2.1.1.37</ecNumber>
    </recommendedName>
</protein>
<feature type="compositionally biased region" description="Basic and acidic residues" evidence="16">
    <location>
        <begin position="879"/>
        <end position="891"/>
    </location>
</feature>
<dbReference type="GO" id="GO:0032259">
    <property type="term" value="P:methylation"/>
    <property type="evidence" value="ECO:0007669"/>
    <property type="project" value="UniProtKB-KW"/>
</dbReference>
<dbReference type="GO" id="GO:0008270">
    <property type="term" value="F:zinc ion binding"/>
    <property type="evidence" value="ECO:0007669"/>
    <property type="project" value="UniProtKB-KW"/>
</dbReference>
<feature type="compositionally biased region" description="Low complexity" evidence="16">
    <location>
        <begin position="92"/>
        <end position="102"/>
    </location>
</feature>